<keyword evidence="7 10" id="KW-0067">ATP-binding</keyword>
<comment type="caution">
    <text evidence="10">Lacks conserved residue(s) required for the propagation of feature annotation.</text>
</comment>
<comment type="function">
    <text evidence="10">Catalyzes the condensation of 2 ATP molecules into cyclic di-AMP (c-di-AMP), a second messenger used to regulate differing processes in different bacteria.</text>
</comment>
<keyword evidence="3 10" id="KW-0808">Transferase</keyword>
<dbReference type="SUPFAM" id="SSF143597">
    <property type="entry name" value="YojJ-like"/>
    <property type="match status" value="1"/>
</dbReference>
<dbReference type="Pfam" id="PF19293">
    <property type="entry name" value="CdaA_N"/>
    <property type="match status" value="1"/>
</dbReference>
<keyword evidence="9 10" id="KW-0472">Membrane</keyword>
<dbReference type="InterPro" id="IPR045585">
    <property type="entry name" value="CdaA_N"/>
</dbReference>
<dbReference type="InterPro" id="IPR036888">
    <property type="entry name" value="DNA_integrity_DisA_N_sf"/>
</dbReference>
<dbReference type="InterPro" id="IPR034701">
    <property type="entry name" value="CdaA"/>
</dbReference>
<feature type="transmembrane region" description="Helical" evidence="10">
    <location>
        <begin position="22"/>
        <end position="42"/>
    </location>
</feature>
<evidence type="ECO:0000256" key="4">
    <source>
        <dbReference type="ARBA" id="ARBA00022692"/>
    </source>
</evidence>
<evidence type="ECO:0000256" key="7">
    <source>
        <dbReference type="ARBA" id="ARBA00022840"/>
    </source>
</evidence>
<feature type="domain" description="DAC" evidence="11">
    <location>
        <begin position="92"/>
        <end position="247"/>
    </location>
</feature>
<proteinExistence type="inferred from homology"/>
<evidence type="ECO:0000256" key="6">
    <source>
        <dbReference type="ARBA" id="ARBA00022741"/>
    </source>
</evidence>
<keyword evidence="6 10" id="KW-0547">Nucleotide-binding</keyword>
<dbReference type="Gene3D" id="3.40.1700.10">
    <property type="entry name" value="DNA integrity scanning protein, DisA, N-terminal domain"/>
    <property type="match status" value="1"/>
</dbReference>
<reference evidence="12 13" key="1">
    <citation type="journal article" date="2017" name="ISME J.">
        <title>Energy and carbon metabolisms in a deep terrestrial subsurface fluid microbial community.</title>
        <authorList>
            <person name="Momper L."/>
            <person name="Jungbluth S.P."/>
            <person name="Lee M.D."/>
            <person name="Amend J.P."/>
        </authorList>
    </citation>
    <scope>NUCLEOTIDE SEQUENCE [LARGE SCALE GENOMIC DNA]</scope>
    <source>
        <strain evidence="12">SURF_26</strain>
    </source>
</reference>
<sequence length="265" mass="29663">MWSWVSYDKLLPYVRAFMSENWRAVLEITILALFIYYILLFIKGTRAVQVLKGLAMLIFLSFFSNKLNLTVLNWLLTMFTPIAILSIIIIFQSELRRGLARLGRSPFLVSLFSDTKIPDIISEAVTSMADRKIGAILVFEREIGLKNYISTGVPLDAMISKELICSIFMPTSPLHDGAVIIERDRISASSCLLPLSQFHQISKSLGTRHRAAVGITEETDSLVIVISEETGTVSLAENGNLIRDVGPEKIIASLRSIYVHSQKIK</sequence>
<evidence type="ECO:0000313" key="12">
    <source>
        <dbReference type="EMBL" id="RJP58422.1"/>
    </source>
</evidence>
<evidence type="ECO:0000256" key="5">
    <source>
        <dbReference type="ARBA" id="ARBA00022695"/>
    </source>
</evidence>
<dbReference type="Proteomes" id="UP000266426">
    <property type="component" value="Unassembled WGS sequence"/>
</dbReference>
<organism evidence="12 13">
    <name type="scientific">Candidatus Auribacter fodinae</name>
    <dbReference type="NCBI Taxonomy" id="2093366"/>
    <lineage>
        <taxon>Bacteria</taxon>
        <taxon>Pseudomonadati</taxon>
        <taxon>Candidatus Auribacterota</taxon>
        <taxon>Candidatus Auribacteria</taxon>
        <taxon>Candidatus Auribacterales</taxon>
        <taxon>Candidatus Auribacteraceae</taxon>
        <taxon>Candidatus Auribacter</taxon>
    </lineage>
</organism>
<evidence type="ECO:0000256" key="10">
    <source>
        <dbReference type="HAMAP-Rule" id="MF_01499"/>
    </source>
</evidence>
<dbReference type="GO" id="GO:0006171">
    <property type="term" value="P:cAMP biosynthetic process"/>
    <property type="evidence" value="ECO:0007669"/>
    <property type="project" value="InterPro"/>
</dbReference>
<keyword evidence="2 10" id="KW-1003">Cell membrane</keyword>
<accession>A0A3A4R0A5</accession>
<evidence type="ECO:0000256" key="8">
    <source>
        <dbReference type="ARBA" id="ARBA00022989"/>
    </source>
</evidence>
<dbReference type="PANTHER" id="PTHR34185:SF1">
    <property type="entry name" value="DIADENYLATE CYCLASE"/>
    <property type="match status" value="1"/>
</dbReference>
<dbReference type="Pfam" id="PF02457">
    <property type="entry name" value="DAC"/>
    <property type="match status" value="1"/>
</dbReference>
<name>A0A3A4R0A5_9BACT</name>
<dbReference type="EC" id="2.7.7.85" evidence="10"/>
<comment type="similarity">
    <text evidence="10">Belongs to the adenylate cyclase family. DacA/CdaA subfamily.</text>
</comment>
<dbReference type="GO" id="GO:0005524">
    <property type="term" value="F:ATP binding"/>
    <property type="evidence" value="ECO:0007669"/>
    <property type="project" value="UniProtKB-UniRule"/>
</dbReference>
<dbReference type="GO" id="GO:0106408">
    <property type="term" value="F:diadenylate cyclase activity"/>
    <property type="evidence" value="ECO:0007669"/>
    <property type="project" value="UniProtKB-EC"/>
</dbReference>
<keyword evidence="4 10" id="KW-0812">Transmembrane</keyword>
<evidence type="ECO:0000259" key="11">
    <source>
        <dbReference type="PROSITE" id="PS51794"/>
    </source>
</evidence>
<feature type="transmembrane region" description="Helical" evidence="10">
    <location>
        <begin position="49"/>
        <end position="65"/>
    </location>
</feature>
<dbReference type="EMBL" id="QZJZ01000067">
    <property type="protein sequence ID" value="RJP58422.1"/>
    <property type="molecule type" value="Genomic_DNA"/>
</dbReference>
<evidence type="ECO:0000256" key="1">
    <source>
        <dbReference type="ARBA" id="ARBA00000877"/>
    </source>
</evidence>
<dbReference type="InterPro" id="IPR014046">
    <property type="entry name" value="C-di-AMP_synthase"/>
</dbReference>
<dbReference type="PIRSF" id="PIRSF004793">
    <property type="entry name" value="UCP004793"/>
    <property type="match status" value="1"/>
</dbReference>
<evidence type="ECO:0000256" key="3">
    <source>
        <dbReference type="ARBA" id="ARBA00022679"/>
    </source>
</evidence>
<comment type="subunit">
    <text evidence="10">Probably a homodimer.</text>
</comment>
<comment type="caution">
    <text evidence="12">The sequence shown here is derived from an EMBL/GenBank/DDBJ whole genome shotgun (WGS) entry which is preliminary data.</text>
</comment>
<protein>
    <recommendedName>
        <fullName evidence="10">Diadenylate cyclase</fullName>
        <shortName evidence="10">DAC</shortName>
        <ecNumber evidence="10">2.7.7.85</ecNumber>
    </recommendedName>
    <alternativeName>
        <fullName evidence="10">Cyclic-di-AMP synthase</fullName>
        <shortName evidence="10">c-di-AMP synthase</shortName>
    </alternativeName>
</protein>
<evidence type="ECO:0000256" key="2">
    <source>
        <dbReference type="ARBA" id="ARBA00022475"/>
    </source>
</evidence>
<keyword evidence="5 10" id="KW-0548">Nucleotidyltransferase</keyword>
<evidence type="ECO:0000313" key="13">
    <source>
        <dbReference type="Proteomes" id="UP000266426"/>
    </source>
</evidence>
<dbReference type="InterPro" id="IPR050338">
    <property type="entry name" value="DisA"/>
</dbReference>
<dbReference type="PANTHER" id="PTHR34185">
    <property type="entry name" value="DIADENYLATE CYCLASE"/>
    <property type="match status" value="1"/>
</dbReference>
<keyword evidence="8 10" id="KW-1133">Transmembrane helix</keyword>
<evidence type="ECO:0000256" key="9">
    <source>
        <dbReference type="ARBA" id="ARBA00023136"/>
    </source>
</evidence>
<dbReference type="FunFam" id="3.40.1700.10:FF:000002">
    <property type="entry name" value="Diadenylate cyclase"/>
    <property type="match status" value="1"/>
</dbReference>
<dbReference type="HAMAP" id="MF_01499">
    <property type="entry name" value="DacA"/>
    <property type="match status" value="1"/>
</dbReference>
<comment type="catalytic activity">
    <reaction evidence="1 10">
        <text>2 ATP = 3',3'-c-di-AMP + 2 diphosphate</text>
        <dbReference type="Rhea" id="RHEA:35655"/>
        <dbReference type="ChEBI" id="CHEBI:30616"/>
        <dbReference type="ChEBI" id="CHEBI:33019"/>
        <dbReference type="ChEBI" id="CHEBI:71500"/>
        <dbReference type="EC" id="2.7.7.85"/>
    </reaction>
</comment>
<gene>
    <name evidence="10" type="primary">dacA</name>
    <name evidence="12" type="ORF">C4541_08170</name>
</gene>
<dbReference type="NCBIfam" id="TIGR00159">
    <property type="entry name" value="diadenylate cyclase CdaA"/>
    <property type="match status" value="1"/>
</dbReference>
<feature type="transmembrane region" description="Helical" evidence="10">
    <location>
        <begin position="71"/>
        <end position="91"/>
    </location>
</feature>
<dbReference type="AlphaFoldDB" id="A0A3A4R0A5"/>
<dbReference type="InterPro" id="IPR003390">
    <property type="entry name" value="DNA_integrity_scan_DisA_N"/>
</dbReference>
<dbReference type="GO" id="GO:0004016">
    <property type="term" value="F:adenylate cyclase activity"/>
    <property type="evidence" value="ECO:0007669"/>
    <property type="project" value="UniProtKB-UniRule"/>
</dbReference>
<dbReference type="PROSITE" id="PS51794">
    <property type="entry name" value="DAC"/>
    <property type="match status" value="1"/>
</dbReference>